<dbReference type="KEGG" id="gtt:GUITHDRAFT_121679"/>
<accession>L1I7B0</accession>
<dbReference type="GeneID" id="17288882"/>
<dbReference type="Proteomes" id="UP000011087">
    <property type="component" value="Unassembled WGS sequence"/>
</dbReference>
<keyword evidence="4" id="KW-1185">Reference proteome</keyword>
<organism evidence="2">
    <name type="scientific">Guillardia theta (strain CCMP2712)</name>
    <name type="common">Cryptophyte</name>
    <dbReference type="NCBI Taxonomy" id="905079"/>
    <lineage>
        <taxon>Eukaryota</taxon>
        <taxon>Cryptophyceae</taxon>
        <taxon>Pyrenomonadales</taxon>
        <taxon>Geminigeraceae</taxon>
        <taxon>Guillardia</taxon>
    </lineage>
</organism>
<feature type="compositionally biased region" description="Basic and acidic residues" evidence="1">
    <location>
        <begin position="10"/>
        <end position="22"/>
    </location>
</feature>
<evidence type="ECO:0000313" key="3">
    <source>
        <dbReference type="EnsemblProtists" id="EKX32146"/>
    </source>
</evidence>
<feature type="region of interest" description="Disordered" evidence="1">
    <location>
        <begin position="1"/>
        <end position="23"/>
    </location>
</feature>
<dbReference type="HOGENOM" id="CLU_490443_0_0_1"/>
<reference evidence="3" key="3">
    <citation type="submission" date="2016-03" db="UniProtKB">
        <authorList>
            <consortium name="EnsemblProtists"/>
        </authorList>
    </citation>
    <scope>IDENTIFICATION</scope>
</reference>
<evidence type="ECO:0000313" key="2">
    <source>
        <dbReference type="EMBL" id="EKX32146.1"/>
    </source>
</evidence>
<evidence type="ECO:0000256" key="1">
    <source>
        <dbReference type="SAM" id="MobiDB-lite"/>
    </source>
</evidence>
<sequence>MSKWWPAGKTTDEEQVDLHSKNGQELLDPVCSEESDQAKEEFQDKKDEVNDASFSGWSKVEDLLQKNFWKAQSPHPAECSKALDEFLDSVFGSSLDEATLQAKDAIRAENKSIDELIEHGATVADLVNMGVPFPQARKFHTALCARKSQAARLLVVEEAPASGQIDELVEERIESRTIGLEKNQTWRGESPVAKGQVKPHEPSGEQEDSLRAPLQEELLLWIQQRGLTCEASFSHQGYIDFACMEELKAQDIEKLGVAEPQASELHDEIRRRRLEDQKLVEEASKARGSRNVQRAVSIASEAWRKSLESWRDQGQHPGENGRPRDLWRRTMDFASLAGNGAVESAQMFMKHISNQAEDFVSARTFGLSFDDALVSSAFRIEGVDGSSYIDCAVAKFSYTLSPSIAIGYALRSGCHLHSFDFLIKAFSESGYLRLGVMQVDQSEAGAPGLKGEQETGCIDLDLDGAFKVGDDERSWAISSGGNLIHSNSSWGPRLKAPLKSGDRVRVIYYEHTGGKSRAASSSCPVTFNKVAGPLVPCVSASGQTKCVVQLDNYWNY</sequence>
<evidence type="ECO:0000313" key="4">
    <source>
        <dbReference type="Proteomes" id="UP000011087"/>
    </source>
</evidence>
<feature type="region of interest" description="Disordered" evidence="1">
    <location>
        <begin position="184"/>
        <end position="208"/>
    </location>
</feature>
<name>L1I7B0_GUITC</name>
<dbReference type="EnsemblProtists" id="EKX32146">
    <property type="protein sequence ID" value="EKX32146"/>
    <property type="gene ID" value="GUITHDRAFT_121679"/>
</dbReference>
<dbReference type="PaxDb" id="55529-EKX32146"/>
<dbReference type="AlphaFoldDB" id="L1I7B0"/>
<protein>
    <submittedName>
        <fullName evidence="2 3">Uncharacterized protein</fullName>
    </submittedName>
</protein>
<dbReference type="InterPro" id="IPR043136">
    <property type="entry name" value="B30.2/SPRY_sf"/>
</dbReference>
<reference evidence="2 4" key="1">
    <citation type="journal article" date="2012" name="Nature">
        <title>Algal genomes reveal evolutionary mosaicism and the fate of nucleomorphs.</title>
        <authorList>
            <consortium name="DOE Joint Genome Institute"/>
            <person name="Curtis B.A."/>
            <person name="Tanifuji G."/>
            <person name="Burki F."/>
            <person name="Gruber A."/>
            <person name="Irimia M."/>
            <person name="Maruyama S."/>
            <person name="Arias M.C."/>
            <person name="Ball S.G."/>
            <person name="Gile G.H."/>
            <person name="Hirakawa Y."/>
            <person name="Hopkins J.F."/>
            <person name="Kuo A."/>
            <person name="Rensing S.A."/>
            <person name="Schmutz J."/>
            <person name="Symeonidi A."/>
            <person name="Elias M."/>
            <person name="Eveleigh R.J."/>
            <person name="Herman E.K."/>
            <person name="Klute M.J."/>
            <person name="Nakayama T."/>
            <person name="Obornik M."/>
            <person name="Reyes-Prieto A."/>
            <person name="Armbrust E.V."/>
            <person name="Aves S.J."/>
            <person name="Beiko R.G."/>
            <person name="Coutinho P."/>
            <person name="Dacks J.B."/>
            <person name="Durnford D.G."/>
            <person name="Fast N.M."/>
            <person name="Green B.R."/>
            <person name="Grisdale C.J."/>
            <person name="Hempel F."/>
            <person name="Henrissat B."/>
            <person name="Hoppner M.P."/>
            <person name="Ishida K."/>
            <person name="Kim E."/>
            <person name="Koreny L."/>
            <person name="Kroth P.G."/>
            <person name="Liu Y."/>
            <person name="Malik S.B."/>
            <person name="Maier U.G."/>
            <person name="McRose D."/>
            <person name="Mock T."/>
            <person name="Neilson J.A."/>
            <person name="Onodera N.T."/>
            <person name="Poole A.M."/>
            <person name="Pritham E.J."/>
            <person name="Richards T.A."/>
            <person name="Rocap G."/>
            <person name="Roy S.W."/>
            <person name="Sarai C."/>
            <person name="Schaack S."/>
            <person name="Shirato S."/>
            <person name="Slamovits C.H."/>
            <person name="Spencer D.F."/>
            <person name="Suzuki S."/>
            <person name="Worden A.Z."/>
            <person name="Zauner S."/>
            <person name="Barry K."/>
            <person name="Bell C."/>
            <person name="Bharti A.K."/>
            <person name="Crow J.A."/>
            <person name="Grimwood J."/>
            <person name="Kramer R."/>
            <person name="Lindquist E."/>
            <person name="Lucas S."/>
            <person name="Salamov A."/>
            <person name="McFadden G.I."/>
            <person name="Lane C.E."/>
            <person name="Keeling P.J."/>
            <person name="Gray M.W."/>
            <person name="Grigoriev I.V."/>
            <person name="Archibald J.M."/>
        </authorList>
    </citation>
    <scope>NUCLEOTIDE SEQUENCE</scope>
    <source>
        <strain evidence="2 4">CCMP2712</strain>
    </source>
</reference>
<reference evidence="4" key="2">
    <citation type="submission" date="2012-11" db="EMBL/GenBank/DDBJ databases">
        <authorList>
            <person name="Kuo A."/>
            <person name="Curtis B.A."/>
            <person name="Tanifuji G."/>
            <person name="Burki F."/>
            <person name="Gruber A."/>
            <person name="Irimia M."/>
            <person name="Maruyama S."/>
            <person name="Arias M.C."/>
            <person name="Ball S.G."/>
            <person name="Gile G.H."/>
            <person name="Hirakawa Y."/>
            <person name="Hopkins J.F."/>
            <person name="Rensing S.A."/>
            <person name="Schmutz J."/>
            <person name="Symeonidi A."/>
            <person name="Elias M."/>
            <person name="Eveleigh R.J."/>
            <person name="Herman E.K."/>
            <person name="Klute M.J."/>
            <person name="Nakayama T."/>
            <person name="Obornik M."/>
            <person name="Reyes-Prieto A."/>
            <person name="Armbrust E.V."/>
            <person name="Aves S.J."/>
            <person name="Beiko R.G."/>
            <person name="Coutinho P."/>
            <person name="Dacks J.B."/>
            <person name="Durnford D.G."/>
            <person name="Fast N.M."/>
            <person name="Green B.R."/>
            <person name="Grisdale C."/>
            <person name="Hempe F."/>
            <person name="Henrissat B."/>
            <person name="Hoppner M.P."/>
            <person name="Ishida K.-I."/>
            <person name="Kim E."/>
            <person name="Koreny L."/>
            <person name="Kroth P.G."/>
            <person name="Liu Y."/>
            <person name="Malik S.-B."/>
            <person name="Maier U.G."/>
            <person name="McRose D."/>
            <person name="Mock T."/>
            <person name="Neilson J.A."/>
            <person name="Onodera N.T."/>
            <person name="Poole A.M."/>
            <person name="Pritham E.J."/>
            <person name="Richards T.A."/>
            <person name="Rocap G."/>
            <person name="Roy S.W."/>
            <person name="Sarai C."/>
            <person name="Schaack S."/>
            <person name="Shirato S."/>
            <person name="Slamovits C.H."/>
            <person name="Spencer D.F."/>
            <person name="Suzuki S."/>
            <person name="Worden A.Z."/>
            <person name="Zauner S."/>
            <person name="Barry K."/>
            <person name="Bell C."/>
            <person name="Bharti A.K."/>
            <person name="Crow J.A."/>
            <person name="Grimwood J."/>
            <person name="Kramer R."/>
            <person name="Lindquist E."/>
            <person name="Lucas S."/>
            <person name="Salamov A."/>
            <person name="McFadden G.I."/>
            <person name="Lane C.E."/>
            <person name="Keeling P.J."/>
            <person name="Gray M.W."/>
            <person name="Grigoriev I.V."/>
            <person name="Archibald J.M."/>
        </authorList>
    </citation>
    <scope>NUCLEOTIDE SEQUENCE</scope>
    <source>
        <strain evidence="4">CCMP2712</strain>
    </source>
</reference>
<dbReference type="RefSeq" id="XP_005819126.1">
    <property type="nucleotide sequence ID" value="XM_005819069.1"/>
</dbReference>
<dbReference type="Gene3D" id="2.60.120.920">
    <property type="match status" value="1"/>
</dbReference>
<proteinExistence type="predicted"/>
<gene>
    <name evidence="2" type="ORF">GUITHDRAFT_121679</name>
</gene>
<dbReference type="EMBL" id="JH993208">
    <property type="protein sequence ID" value="EKX32146.1"/>
    <property type="molecule type" value="Genomic_DNA"/>
</dbReference>